<evidence type="ECO:0000313" key="4">
    <source>
        <dbReference type="Proteomes" id="UP001444661"/>
    </source>
</evidence>
<evidence type="ECO:0000256" key="1">
    <source>
        <dbReference type="ARBA" id="ARBA00009003"/>
    </source>
</evidence>
<keyword evidence="2" id="KW-0472">Membrane</keyword>
<evidence type="ECO:0000256" key="2">
    <source>
        <dbReference type="SAM" id="Phobius"/>
    </source>
</evidence>
<proteinExistence type="inferred from homology"/>
<dbReference type="SUPFAM" id="SSF53448">
    <property type="entry name" value="Nucleotide-diphospho-sugar transferases"/>
    <property type="match status" value="1"/>
</dbReference>
<dbReference type="PANTHER" id="PTHR46830">
    <property type="entry name" value="TRANSFERASE, PUTATIVE-RELATED"/>
    <property type="match status" value="1"/>
</dbReference>
<keyword evidence="4" id="KW-1185">Reference proteome</keyword>
<name>A0ABR1SIK9_9PEZI</name>
<evidence type="ECO:0008006" key="5">
    <source>
        <dbReference type="Google" id="ProtNLM"/>
    </source>
</evidence>
<protein>
    <recommendedName>
        <fullName evidence="5">Glycosyl transferase</fullName>
    </recommendedName>
</protein>
<reference evidence="3 4" key="1">
    <citation type="submission" date="2023-01" db="EMBL/GenBank/DDBJ databases">
        <title>Analysis of 21 Apiospora genomes using comparative genomics revels a genus with tremendous synthesis potential of carbohydrate active enzymes and secondary metabolites.</title>
        <authorList>
            <person name="Sorensen T."/>
        </authorList>
    </citation>
    <scope>NUCLEOTIDE SEQUENCE [LARGE SCALE GENOMIC DNA]</scope>
    <source>
        <strain evidence="3 4">CBS 33761</strain>
    </source>
</reference>
<dbReference type="InterPro" id="IPR029044">
    <property type="entry name" value="Nucleotide-diphossugar_trans"/>
</dbReference>
<comment type="similarity">
    <text evidence="1">Belongs to the glycosyltransferase 32 family.</text>
</comment>
<accession>A0ABR1SIK9</accession>
<organism evidence="3 4">
    <name type="scientific">Apiospora rasikravindrae</name>
    <dbReference type="NCBI Taxonomy" id="990691"/>
    <lineage>
        <taxon>Eukaryota</taxon>
        <taxon>Fungi</taxon>
        <taxon>Dikarya</taxon>
        <taxon>Ascomycota</taxon>
        <taxon>Pezizomycotina</taxon>
        <taxon>Sordariomycetes</taxon>
        <taxon>Xylariomycetidae</taxon>
        <taxon>Amphisphaeriales</taxon>
        <taxon>Apiosporaceae</taxon>
        <taxon>Apiospora</taxon>
    </lineage>
</organism>
<dbReference type="EMBL" id="JAQQWK010000009">
    <property type="protein sequence ID" value="KAK8034137.1"/>
    <property type="molecule type" value="Genomic_DNA"/>
</dbReference>
<sequence length="398" mass="43737">MLQIPWGAWRRYGTILLVSVAAVILYAYIDLSYSLPWNPDRPSLPMFPAAPLAKACDGALPPSADVNASPIPNLVHYIWLLGDPAVLSFDFKVFISVYSAHLFFRPDKIYFHTDASPELWERTKASGSDWSRRVLNIPGVEPKYVDNPRLTTSGVEIDTFGAKSDFIRAYALRDLGGIYLDVDAIPLRDVAPLRRSGFANVVGGATALAPKHTGYVNTGVWLSRPHSNLAVIFAEAMDAFYNGVWAISVGILTDLAYRLHAVPGEVLIMNPRAFAPASFELADTIRLFRPYRDAAPLLSQGDGDNADDGLPKQLSNTCADALAWLQQREHAPETWKMDFSATYVLHAFDDDAAKVGGGWDGKITLSYVLARQSNYARAVYPAIRHAIKAGVIPVEETT</sequence>
<dbReference type="Gene3D" id="3.90.550.20">
    <property type="match status" value="1"/>
</dbReference>
<keyword evidence="2" id="KW-0812">Transmembrane</keyword>
<evidence type="ECO:0000313" key="3">
    <source>
        <dbReference type="EMBL" id="KAK8034137.1"/>
    </source>
</evidence>
<dbReference type="Pfam" id="PF04488">
    <property type="entry name" value="Gly_transf_sug"/>
    <property type="match status" value="1"/>
</dbReference>
<feature type="transmembrane region" description="Helical" evidence="2">
    <location>
        <begin position="12"/>
        <end position="29"/>
    </location>
</feature>
<comment type="caution">
    <text evidence="3">The sequence shown here is derived from an EMBL/GenBank/DDBJ whole genome shotgun (WGS) entry which is preliminary data.</text>
</comment>
<dbReference type="InterPro" id="IPR007577">
    <property type="entry name" value="GlycoTrfase_DXD_sugar-bd_CS"/>
</dbReference>
<dbReference type="Proteomes" id="UP001444661">
    <property type="component" value="Unassembled WGS sequence"/>
</dbReference>
<dbReference type="PANTHER" id="PTHR46830:SF2">
    <property type="entry name" value="ALPHA-1,4-N-ACETYLGLUCOSAMINYLTRANSFERASE"/>
    <property type="match status" value="1"/>
</dbReference>
<gene>
    <name evidence="3" type="ORF">PG993_009132</name>
</gene>
<keyword evidence="2" id="KW-1133">Transmembrane helix</keyword>